<accession>A0A4Y9ZLB2</accession>
<proteinExistence type="predicted"/>
<evidence type="ECO:0000313" key="1">
    <source>
        <dbReference type="EMBL" id="TFY74611.1"/>
    </source>
</evidence>
<protein>
    <submittedName>
        <fullName evidence="1">Uncharacterized protein</fullName>
    </submittedName>
</protein>
<name>A0A4Y9ZLB2_9AGAM</name>
<sequence>MITFDDGAINVRRLLGSDSHHAIEAESEGWQVKAYTLPDTEGGHFYIGEVLGDILKQGTRRHGTSISRLSYLSLRL</sequence>
<evidence type="ECO:0000313" key="2">
    <source>
        <dbReference type="Proteomes" id="UP000298061"/>
    </source>
</evidence>
<organism evidence="1 2">
    <name type="scientific">Hericium alpestre</name>
    <dbReference type="NCBI Taxonomy" id="135208"/>
    <lineage>
        <taxon>Eukaryota</taxon>
        <taxon>Fungi</taxon>
        <taxon>Dikarya</taxon>
        <taxon>Basidiomycota</taxon>
        <taxon>Agaricomycotina</taxon>
        <taxon>Agaricomycetes</taxon>
        <taxon>Russulales</taxon>
        <taxon>Hericiaceae</taxon>
        <taxon>Hericium</taxon>
    </lineage>
</organism>
<keyword evidence="2" id="KW-1185">Reference proteome</keyword>
<reference evidence="1 2" key="1">
    <citation type="submission" date="2019-02" db="EMBL/GenBank/DDBJ databases">
        <title>Genome sequencing of the rare red list fungi Hericium alpestre (H. flagellum).</title>
        <authorList>
            <person name="Buettner E."/>
            <person name="Kellner H."/>
        </authorList>
    </citation>
    <scope>NUCLEOTIDE SEQUENCE [LARGE SCALE GENOMIC DNA]</scope>
    <source>
        <strain evidence="1 2">DSM 108284</strain>
    </source>
</reference>
<dbReference type="Proteomes" id="UP000298061">
    <property type="component" value="Unassembled WGS sequence"/>
</dbReference>
<dbReference type="AlphaFoldDB" id="A0A4Y9ZLB2"/>
<dbReference type="EMBL" id="SFCI01001987">
    <property type="protein sequence ID" value="TFY74611.1"/>
    <property type="molecule type" value="Genomic_DNA"/>
</dbReference>
<gene>
    <name evidence="1" type="ORF">EWM64_g9401</name>
</gene>
<comment type="caution">
    <text evidence="1">The sequence shown here is derived from an EMBL/GenBank/DDBJ whole genome shotgun (WGS) entry which is preliminary data.</text>
</comment>